<dbReference type="KEGG" id="sct:SCAT_2235"/>
<protein>
    <submittedName>
        <fullName evidence="1">Uncharacterized protein</fullName>
    </submittedName>
</protein>
<dbReference type="SUPFAM" id="SSF49842">
    <property type="entry name" value="TNF-like"/>
    <property type="match status" value="1"/>
</dbReference>
<dbReference type="PATRIC" id="fig|1003195.11.peg.3749"/>
<accession>F8JXB6</accession>
<proteinExistence type="predicted"/>
<dbReference type="KEGG" id="scy:SCATT_22180"/>
<dbReference type="STRING" id="1003195.SCATT_22180"/>
<sequence>MTNQPLPQLTTPQAGFAISQAYLTQQVYNPLTFLLNPPSAFLYASATQTINSGTNTLVNLSGASFDPYGGFNSSTHAWVVPVSGWYDVEGVVHFNSATAGNRAAWVTTDLVGLGAITYTERWAQTGGGNVSAICGGILSLTQNQSIGLVGYQSSGAGLGTVSTSNGAATLKLRFLHA</sequence>
<reference evidence="2" key="1">
    <citation type="submission" date="2011-12" db="EMBL/GenBank/DDBJ databases">
        <title>Complete genome sequence of Streptomyces cattleya strain DSM 46488.</title>
        <authorList>
            <person name="Ou H.-Y."/>
            <person name="Li P."/>
            <person name="Zhao C."/>
            <person name="O'Hagan D."/>
            <person name="Deng Z."/>
        </authorList>
    </citation>
    <scope>NUCLEOTIDE SEQUENCE [LARGE SCALE GENOMIC DNA]</scope>
    <source>
        <strain evidence="2">ATCC 35852 / DSM 46488 / JCM 4925 / NBRC 14057 / NRRL 8057</strain>
    </source>
</reference>
<organism evidence="1 2">
    <name type="scientific">Streptantibioticus cattleyicolor (strain ATCC 35852 / DSM 46488 / JCM 4925 / NBRC 14057 / NRRL 8057)</name>
    <name type="common">Streptomyces cattleya</name>
    <dbReference type="NCBI Taxonomy" id="1003195"/>
    <lineage>
        <taxon>Bacteria</taxon>
        <taxon>Bacillati</taxon>
        <taxon>Actinomycetota</taxon>
        <taxon>Actinomycetes</taxon>
        <taxon>Kitasatosporales</taxon>
        <taxon>Streptomycetaceae</taxon>
        <taxon>Streptantibioticus</taxon>
    </lineage>
</organism>
<evidence type="ECO:0000313" key="2">
    <source>
        <dbReference type="Proteomes" id="UP000007842"/>
    </source>
</evidence>
<evidence type="ECO:0000313" key="1">
    <source>
        <dbReference type="EMBL" id="AEW94589.1"/>
    </source>
</evidence>
<accession>G8WP87</accession>
<gene>
    <name evidence="1" type="ordered locus">SCATT_22180</name>
</gene>
<dbReference type="HOGENOM" id="CLU_1517068_0_0_11"/>
<dbReference type="EMBL" id="CP003219">
    <property type="protein sequence ID" value="AEW94589.1"/>
    <property type="molecule type" value="Genomic_DNA"/>
</dbReference>
<dbReference type="AlphaFoldDB" id="F8JXB6"/>
<dbReference type="Proteomes" id="UP000007842">
    <property type="component" value="Chromosome"/>
</dbReference>
<dbReference type="OrthoDB" id="3469224at2"/>
<keyword evidence="2" id="KW-1185">Reference proteome</keyword>
<dbReference type="RefSeq" id="WP_014142981.1">
    <property type="nucleotide sequence ID" value="NC_016111.1"/>
</dbReference>
<name>F8JXB6_STREN</name>
<dbReference type="InterPro" id="IPR008983">
    <property type="entry name" value="Tumour_necrosis_fac-like_dom"/>
</dbReference>